<keyword evidence="3" id="KW-1185">Reference proteome</keyword>
<evidence type="ECO:0000259" key="1">
    <source>
        <dbReference type="Pfam" id="PF13503"/>
    </source>
</evidence>
<organism evidence="2 3">
    <name type="scientific">Luteimonas cucumeris</name>
    <dbReference type="NCBI Taxonomy" id="985012"/>
    <lineage>
        <taxon>Bacteria</taxon>
        <taxon>Pseudomonadati</taxon>
        <taxon>Pseudomonadota</taxon>
        <taxon>Gammaproteobacteria</taxon>
        <taxon>Lysobacterales</taxon>
        <taxon>Lysobacteraceae</taxon>
        <taxon>Luteimonas</taxon>
    </lineage>
</organism>
<gene>
    <name evidence="2" type="ORF">IP90_00901</name>
</gene>
<dbReference type="Pfam" id="PF13503">
    <property type="entry name" value="DUF4123"/>
    <property type="match status" value="1"/>
</dbReference>
<feature type="domain" description="DUF4123" evidence="1">
    <location>
        <begin position="35"/>
        <end position="155"/>
    </location>
</feature>
<proteinExistence type="predicted"/>
<name>A0A562LB42_9GAMM</name>
<dbReference type="RefSeq" id="WP_144898432.1">
    <property type="nucleotide sequence ID" value="NZ_VLKN01000002.1"/>
</dbReference>
<sequence length="312" mass="35502">MQEHEIRTASEHLTTATKLMAWLERHHTDAASWMALIDPSRYASAEQCAEALGFSHEAFEQLPNLYYDLSPELKALGPRLFMARLDDKRWHPLCTEAAEKQVCSFLLVPEDHTNPSNHLRRLIMLRQPDGSQLLFRFQDTVVMSALMPLLTPAQIDCALGPVSNWMAIDVCSRPVQLARTRHERRRIPRLTLTTDQIDALDDALTPGTIIAQANETDSTLLAGLSRCEQWRKVRERQHRARRHGLCSREDIALYCVLSLQLPEGFDQQGPVARALERSGKSQISFADAIDDTPITEWREWDEVIDARDEGVT</sequence>
<dbReference type="Proteomes" id="UP000315167">
    <property type="component" value="Unassembled WGS sequence"/>
</dbReference>
<comment type="caution">
    <text evidence="2">The sequence shown here is derived from an EMBL/GenBank/DDBJ whole genome shotgun (WGS) entry which is preliminary data.</text>
</comment>
<evidence type="ECO:0000313" key="3">
    <source>
        <dbReference type="Proteomes" id="UP000315167"/>
    </source>
</evidence>
<evidence type="ECO:0000313" key="2">
    <source>
        <dbReference type="EMBL" id="TWI04765.1"/>
    </source>
</evidence>
<accession>A0A562LB42</accession>
<dbReference type="AlphaFoldDB" id="A0A562LB42"/>
<reference evidence="2 3" key="1">
    <citation type="journal article" date="2015" name="Stand. Genomic Sci.">
        <title>Genomic Encyclopedia of Bacterial and Archaeal Type Strains, Phase III: the genomes of soil and plant-associated and newly described type strains.</title>
        <authorList>
            <person name="Whitman W.B."/>
            <person name="Woyke T."/>
            <person name="Klenk H.P."/>
            <person name="Zhou Y."/>
            <person name="Lilburn T.G."/>
            <person name="Beck B.J."/>
            <person name="De Vos P."/>
            <person name="Vandamme P."/>
            <person name="Eisen J.A."/>
            <person name="Garrity G."/>
            <person name="Hugenholtz P."/>
            <person name="Kyrpides N.C."/>
        </authorList>
    </citation>
    <scope>NUCLEOTIDE SEQUENCE [LARGE SCALE GENOMIC DNA]</scope>
    <source>
        <strain evidence="2 3">CGMCC 1.10821</strain>
    </source>
</reference>
<dbReference type="OrthoDB" id="7833020at2"/>
<protein>
    <submittedName>
        <fullName evidence="2">Uncharacterized protein DUF4123</fullName>
    </submittedName>
</protein>
<dbReference type="InterPro" id="IPR025391">
    <property type="entry name" value="DUF4123"/>
</dbReference>
<dbReference type="EMBL" id="VLKN01000002">
    <property type="protein sequence ID" value="TWI04765.1"/>
    <property type="molecule type" value="Genomic_DNA"/>
</dbReference>